<comment type="catalytic activity">
    <reaction evidence="1">
        <text>2-phosphoglycolate + H2O = glycolate + phosphate</text>
        <dbReference type="Rhea" id="RHEA:14369"/>
        <dbReference type="ChEBI" id="CHEBI:15377"/>
        <dbReference type="ChEBI" id="CHEBI:29805"/>
        <dbReference type="ChEBI" id="CHEBI:43474"/>
        <dbReference type="ChEBI" id="CHEBI:58033"/>
        <dbReference type="EC" id="3.1.3.18"/>
    </reaction>
</comment>
<dbReference type="InterPro" id="IPR006439">
    <property type="entry name" value="HAD-SF_hydro_IA"/>
</dbReference>
<dbReference type="Gene3D" id="3.40.50.1000">
    <property type="entry name" value="HAD superfamily/HAD-like"/>
    <property type="match status" value="1"/>
</dbReference>
<dbReference type="InterPro" id="IPR023214">
    <property type="entry name" value="HAD_sf"/>
</dbReference>
<name>A0A8J3MME4_9RICK</name>
<dbReference type="Gene3D" id="1.10.150.730">
    <property type="match status" value="1"/>
</dbReference>
<dbReference type="InterPro" id="IPR050155">
    <property type="entry name" value="HAD-like_hydrolase_sf"/>
</dbReference>
<keyword evidence="6" id="KW-1185">Reference proteome</keyword>
<dbReference type="EC" id="3.1.3.18" evidence="4"/>
<dbReference type="SFLD" id="SFLDS00003">
    <property type="entry name" value="Haloacid_Dehalogenase"/>
    <property type="match status" value="1"/>
</dbReference>
<protein>
    <recommendedName>
        <fullName evidence="4">phosphoglycolate phosphatase</fullName>
        <ecNumber evidence="4">3.1.3.18</ecNumber>
    </recommendedName>
</protein>
<dbReference type="GO" id="GO:0005829">
    <property type="term" value="C:cytosol"/>
    <property type="evidence" value="ECO:0007669"/>
    <property type="project" value="TreeGrafter"/>
</dbReference>
<evidence type="ECO:0000313" key="6">
    <source>
        <dbReference type="Proteomes" id="UP000637906"/>
    </source>
</evidence>
<dbReference type="SUPFAM" id="SSF56784">
    <property type="entry name" value="HAD-like"/>
    <property type="match status" value="1"/>
</dbReference>
<evidence type="ECO:0000256" key="1">
    <source>
        <dbReference type="ARBA" id="ARBA00000830"/>
    </source>
</evidence>
<evidence type="ECO:0000256" key="2">
    <source>
        <dbReference type="ARBA" id="ARBA00004818"/>
    </source>
</evidence>
<organism evidence="5 6">
    <name type="scientific">Candidatus Mesenet longicola</name>
    <dbReference type="NCBI Taxonomy" id="1892558"/>
    <lineage>
        <taxon>Bacteria</taxon>
        <taxon>Pseudomonadati</taxon>
        <taxon>Pseudomonadota</taxon>
        <taxon>Alphaproteobacteria</taxon>
        <taxon>Rickettsiales</taxon>
        <taxon>Anaplasmataceae</taxon>
        <taxon>Candidatus Mesenet</taxon>
    </lineage>
</organism>
<dbReference type="GO" id="GO:0006281">
    <property type="term" value="P:DNA repair"/>
    <property type="evidence" value="ECO:0007669"/>
    <property type="project" value="TreeGrafter"/>
</dbReference>
<dbReference type="PANTHER" id="PTHR43434:SF1">
    <property type="entry name" value="PHOSPHOGLYCOLATE PHOSPHATASE"/>
    <property type="match status" value="1"/>
</dbReference>
<evidence type="ECO:0000256" key="4">
    <source>
        <dbReference type="ARBA" id="ARBA00013078"/>
    </source>
</evidence>
<dbReference type="SFLD" id="SFLDG01129">
    <property type="entry name" value="C1.5:_HAD__Beta-PGM__Phosphata"/>
    <property type="match status" value="1"/>
</dbReference>
<dbReference type="AlphaFoldDB" id="A0A8J3MME4"/>
<comment type="caution">
    <text evidence="5">The sequence shown here is derived from an EMBL/GenBank/DDBJ whole genome shotgun (WGS) entry which is preliminary data.</text>
</comment>
<dbReference type="InterPro" id="IPR036412">
    <property type="entry name" value="HAD-like_sf"/>
</dbReference>
<comment type="similarity">
    <text evidence="3">Belongs to the HAD-like hydrolase superfamily. CbbY/CbbZ/Gph/YieH family.</text>
</comment>
<comment type="pathway">
    <text evidence="2">Organic acid metabolism; glycolate biosynthesis; glycolate from 2-phosphoglycolate: step 1/1.</text>
</comment>
<dbReference type="EMBL" id="BNGU01000040">
    <property type="protein sequence ID" value="GHM59854.1"/>
    <property type="molecule type" value="Genomic_DNA"/>
</dbReference>
<dbReference type="InterPro" id="IPR041492">
    <property type="entry name" value="HAD_2"/>
</dbReference>
<evidence type="ECO:0000313" key="5">
    <source>
        <dbReference type="EMBL" id="GHM59854.1"/>
    </source>
</evidence>
<sequence>MLEKIPKAIVFDWDNTLIDSQQSVSAAINHTLKQMGSDNLQASRHNYVSRKEFLVNLFGDGWQEAGAIYQQYLDQQSPLKDLSLNPGVVEMLRNLTQYNLYLAIVSNKDGNNLREEVAYLGLSHYFKKVVGSGDTPEDKPSPLPLLFALEDSNIKPSNEVLFVGDSITDVHCAQNANCLPVVYGKPMLDYEDLLSFENFNQFMLLVMPNIGGK</sequence>
<dbReference type="PANTHER" id="PTHR43434">
    <property type="entry name" value="PHOSPHOGLYCOLATE PHOSPHATASE"/>
    <property type="match status" value="1"/>
</dbReference>
<dbReference type="Proteomes" id="UP000637906">
    <property type="component" value="Unassembled WGS sequence"/>
</dbReference>
<reference evidence="5 6" key="1">
    <citation type="journal article" date="2021" name="Microb. Ecol.">
        <title>Candidatus Mesenet longicola: Novel Endosymbionts of Brontispa longissima that Induce Cytoplasmic Incompatibility.</title>
        <authorList>
            <person name="Takano S."/>
            <person name="Gotoh Y."/>
            <person name="Hayashi T."/>
        </authorList>
    </citation>
    <scope>NUCLEOTIDE SEQUENCE [LARGE SCALE GENOMIC DNA]</scope>
    <source>
        <strain evidence="5">L5</strain>
    </source>
</reference>
<evidence type="ECO:0000256" key="3">
    <source>
        <dbReference type="ARBA" id="ARBA00006171"/>
    </source>
</evidence>
<dbReference type="Pfam" id="PF13419">
    <property type="entry name" value="HAD_2"/>
    <property type="match status" value="1"/>
</dbReference>
<proteinExistence type="inferred from homology"/>
<dbReference type="GO" id="GO:0008967">
    <property type="term" value="F:phosphoglycolate phosphatase activity"/>
    <property type="evidence" value="ECO:0007669"/>
    <property type="project" value="UniProtKB-EC"/>
</dbReference>
<dbReference type="SFLD" id="SFLDG01135">
    <property type="entry name" value="C1.5.6:_HAD__Beta-PGM__Phospha"/>
    <property type="match status" value="1"/>
</dbReference>
<dbReference type="NCBIfam" id="TIGR01509">
    <property type="entry name" value="HAD-SF-IA-v3"/>
    <property type="match status" value="1"/>
</dbReference>
<gene>
    <name evidence="5" type="ORF">sL5_08470</name>
</gene>
<accession>A0A8J3MME4</accession>
<dbReference type="NCBIfam" id="TIGR01549">
    <property type="entry name" value="HAD-SF-IA-v1"/>
    <property type="match status" value="1"/>
</dbReference>